<keyword evidence="6 8" id="KW-0503">Monooxygenase</keyword>
<organism evidence="10 11">
    <name type="scientific">Riccia fluitans</name>
    <dbReference type="NCBI Taxonomy" id="41844"/>
    <lineage>
        <taxon>Eukaryota</taxon>
        <taxon>Viridiplantae</taxon>
        <taxon>Streptophyta</taxon>
        <taxon>Embryophyta</taxon>
        <taxon>Marchantiophyta</taxon>
        <taxon>Marchantiopsida</taxon>
        <taxon>Marchantiidae</taxon>
        <taxon>Marchantiales</taxon>
        <taxon>Ricciaceae</taxon>
        <taxon>Riccia</taxon>
    </lineage>
</organism>
<evidence type="ECO:0000256" key="9">
    <source>
        <dbReference type="SAM" id="Phobius"/>
    </source>
</evidence>
<reference evidence="10 11" key="1">
    <citation type="submission" date="2024-09" db="EMBL/GenBank/DDBJ databases">
        <title>Chromosome-scale assembly of Riccia fluitans.</title>
        <authorList>
            <person name="Paukszto L."/>
            <person name="Sawicki J."/>
            <person name="Karawczyk K."/>
            <person name="Piernik-Szablinska J."/>
            <person name="Szczecinska M."/>
            <person name="Mazdziarz M."/>
        </authorList>
    </citation>
    <scope>NUCLEOTIDE SEQUENCE [LARGE SCALE GENOMIC DNA]</scope>
    <source>
        <strain evidence="10">Rf_01</strain>
        <tissue evidence="10">Aerial parts of the thallus</tissue>
    </source>
</reference>
<dbReference type="InterPro" id="IPR036396">
    <property type="entry name" value="Cyt_P450_sf"/>
</dbReference>
<dbReference type="Gene3D" id="1.10.630.10">
    <property type="entry name" value="Cytochrome P450"/>
    <property type="match status" value="1"/>
</dbReference>
<evidence type="ECO:0008006" key="12">
    <source>
        <dbReference type="Google" id="ProtNLM"/>
    </source>
</evidence>
<proteinExistence type="inferred from homology"/>
<comment type="caution">
    <text evidence="10">The sequence shown here is derived from an EMBL/GenBank/DDBJ whole genome shotgun (WGS) entry which is preliminary data.</text>
</comment>
<keyword evidence="9" id="KW-0812">Transmembrane</keyword>
<dbReference type="CDD" id="cd11043">
    <property type="entry name" value="CYP90-like"/>
    <property type="match status" value="1"/>
</dbReference>
<dbReference type="Proteomes" id="UP001605036">
    <property type="component" value="Unassembled WGS sequence"/>
</dbReference>
<dbReference type="PRINTS" id="PR00463">
    <property type="entry name" value="EP450I"/>
</dbReference>
<dbReference type="SUPFAM" id="SSF48264">
    <property type="entry name" value="Cytochrome P450"/>
    <property type="match status" value="1"/>
</dbReference>
<keyword evidence="4 8" id="KW-0560">Oxidoreductase</keyword>
<sequence>MAGMWNELSRTFSEVSYYDATPIIILAATVLWLLLWSSVSRNYHTRDRLPVPPGSFGFPFIGQTVGFILSSRTSAGNRQWLEQQRDKYGPLFKWRFIGYPMLTMVQAEGNKWVFQNEGTSNHIFWPFQLASLFGPDSAIVKSGEQHKLSRRYLNAFFDHAAVSRYLNSVERNAVRHFADHWQEKDELLALDMTHLYTFSTICNLLISLQDGPQMDELLEYFDRWAKGLQCFPINLPGFTYYKALKARKWILEMLGGLLEQRRREIADGRVSAGENMDILSSLLTVPDEKGNLPSDSYIKDNLLLILIAGFDTSSTTLALIIYFIAKNPHVYEQLVQEHKLILKKKRDTGREDQLLTKEDISAMKYTWRVVQETLRMQPATVGSFRKTTMDLEYKGYRIPKGWLLNWNSHCSHYNPQYFKDPFTFDPSRWEKPPVPFSYLPFGGGSHICLGNEFVKIEMLVFIHHLVRRYRWSLIHPTEEIVRDPFPRTRSRTSIRLTKVTN</sequence>
<evidence type="ECO:0000313" key="10">
    <source>
        <dbReference type="EMBL" id="KAL2611628.1"/>
    </source>
</evidence>
<keyword evidence="9" id="KW-0472">Membrane</keyword>
<dbReference type="InterPro" id="IPR002401">
    <property type="entry name" value="Cyt_P450_E_grp-I"/>
</dbReference>
<dbReference type="PRINTS" id="PR00385">
    <property type="entry name" value="P450"/>
</dbReference>
<evidence type="ECO:0000256" key="3">
    <source>
        <dbReference type="ARBA" id="ARBA00022723"/>
    </source>
</evidence>
<name>A0ABD1XSH2_9MARC</name>
<comment type="cofactor">
    <cofactor evidence="7">
        <name>heme</name>
        <dbReference type="ChEBI" id="CHEBI:30413"/>
    </cofactor>
</comment>
<protein>
    <recommendedName>
        <fullName evidence="12">Cytochrome P450</fullName>
    </recommendedName>
</protein>
<dbReference type="GO" id="GO:0004497">
    <property type="term" value="F:monooxygenase activity"/>
    <property type="evidence" value="ECO:0007669"/>
    <property type="project" value="UniProtKB-KW"/>
</dbReference>
<evidence type="ECO:0000256" key="1">
    <source>
        <dbReference type="ARBA" id="ARBA00010617"/>
    </source>
</evidence>
<evidence type="ECO:0000256" key="5">
    <source>
        <dbReference type="ARBA" id="ARBA00023004"/>
    </source>
</evidence>
<evidence type="ECO:0000256" key="8">
    <source>
        <dbReference type="RuleBase" id="RU000461"/>
    </source>
</evidence>
<dbReference type="PANTHER" id="PTHR24286">
    <property type="entry name" value="CYTOCHROME P450 26"/>
    <property type="match status" value="1"/>
</dbReference>
<dbReference type="InterPro" id="IPR001128">
    <property type="entry name" value="Cyt_P450"/>
</dbReference>
<evidence type="ECO:0000256" key="7">
    <source>
        <dbReference type="PIRSR" id="PIRSR602401-1"/>
    </source>
</evidence>
<gene>
    <name evidence="10" type="ORF">R1flu_023320</name>
</gene>
<keyword evidence="2 7" id="KW-0349">Heme</keyword>
<keyword evidence="11" id="KW-1185">Reference proteome</keyword>
<feature type="binding site" description="axial binding residue" evidence="7">
    <location>
        <position position="448"/>
    </location>
    <ligand>
        <name>heme</name>
        <dbReference type="ChEBI" id="CHEBI:30413"/>
    </ligand>
    <ligandPart>
        <name>Fe</name>
        <dbReference type="ChEBI" id="CHEBI:18248"/>
    </ligandPart>
</feature>
<dbReference type="AlphaFoldDB" id="A0ABD1XSH2"/>
<evidence type="ECO:0000256" key="4">
    <source>
        <dbReference type="ARBA" id="ARBA00023002"/>
    </source>
</evidence>
<feature type="transmembrane region" description="Helical" evidence="9">
    <location>
        <begin position="20"/>
        <end position="39"/>
    </location>
</feature>
<dbReference type="Pfam" id="PF00067">
    <property type="entry name" value="p450"/>
    <property type="match status" value="1"/>
</dbReference>
<keyword evidence="5 7" id="KW-0408">Iron</keyword>
<dbReference type="EMBL" id="JBHFFA010000007">
    <property type="protein sequence ID" value="KAL2611628.1"/>
    <property type="molecule type" value="Genomic_DNA"/>
</dbReference>
<keyword evidence="9" id="KW-1133">Transmembrane helix</keyword>
<dbReference type="GO" id="GO:0046872">
    <property type="term" value="F:metal ion binding"/>
    <property type="evidence" value="ECO:0007669"/>
    <property type="project" value="UniProtKB-KW"/>
</dbReference>
<dbReference type="PANTHER" id="PTHR24286:SF384">
    <property type="entry name" value="P450, PUTATIVE (EUROFUNG)-RELATED"/>
    <property type="match status" value="1"/>
</dbReference>
<dbReference type="PROSITE" id="PS00086">
    <property type="entry name" value="CYTOCHROME_P450"/>
    <property type="match status" value="1"/>
</dbReference>
<dbReference type="InterPro" id="IPR017972">
    <property type="entry name" value="Cyt_P450_CS"/>
</dbReference>
<comment type="similarity">
    <text evidence="1 8">Belongs to the cytochrome P450 family.</text>
</comment>
<feature type="transmembrane region" description="Helical" evidence="9">
    <location>
        <begin position="302"/>
        <end position="325"/>
    </location>
</feature>
<evidence type="ECO:0000256" key="2">
    <source>
        <dbReference type="ARBA" id="ARBA00022617"/>
    </source>
</evidence>
<keyword evidence="3 7" id="KW-0479">Metal-binding</keyword>
<accession>A0ABD1XSH2</accession>
<evidence type="ECO:0000313" key="11">
    <source>
        <dbReference type="Proteomes" id="UP001605036"/>
    </source>
</evidence>
<evidence type="ECO:0000256" key="6">
    <source>
        <dbReference type="ARBA" id="ARBA00023033"/>
    </source>
</evidence>